<gene>
    <name evidence="7" type="primary">sbcD</name>
    <name evidence="10" type="ORF">BAU18_000739</name>
</gene>
<dbReference type="InterPro" id="IPR026843">
    <property type="entry name" value="SbcD_C"/>
</dbReference>
<evidence type="ECO:0000256" key="2">
    <source>
        <dbReference type="ARBA" id="ARBA00011322"/>
    </source>
</evidence>
<feature type="domain" description="Calcineurin-like phosphoesterase" evidence="8">
    <location>
        <begin position="1"/>
        <end position="212"/>
    </location>
</feature>
<dbReference type="SUPFAM" id="SSF56300">
    <property type="entry name" value="Metallo-dependent phosphatases"/>
    <property type="match status" value="1"/>
</dbReference>
<keyword evidence="7" id="KW-0233">DNA recombination</keyword>
<comment type="similarity">
    <text evidence="1 7">Belongs to the SbcD family.</text>
</comment>
<dbReference type="Gene3D" id="3.60.21.10">
    <property type="match status" value="1"/>
</dbReference>
<name>A0ABV0EZB7_9ENTE</name>
<evidence type="ECO:0000313" key="11">
    <source>
        <dbReference type="Proteomes" id="UP001429357"/>
    </source>
</evidence>
<feature type="domain" description="Nuclease SbcCD subunit D C-terminal" evidence="9">
    <location>
        <begin position="260"/>
        <end position="351"/>
    </location>
</feature>
<keyword evidence="7" id="KW-0235">DNA replication</keyword>
<evidence type="ECO:0000256" key="3">
    <source>
        <dbReference type="ARBA" id="ARBA00013365"/>
    </source>
</evidence>
<dbReference type="InterPro" id="IPR004843">
    <property type="entry name" value="Calcineurin-like_PHP"/>
</dbReference>
<dbReference type="InterPro" id="IPR050535">
    <property type="entry name" value="DNA_Repair-Maintenance_Comp"/>
</dbReference>
<evidence type="ECO:0000256" key="4">
    <source>
        <dbReference type="ARBA" id="ARBA00022722"/>
    </source>
</evidence>
<dbReference type="RefSeq" id="WP_161870767.1">
    <property type="nucleotide sequence ID" value="NZ_MAEI02000001.1"/>
</dbReference>
<evidence type="ECO:0000256" key="5">
    <source>
        <dbReference type="ARBA" id="ARBA00022801"/>
    </source>
</evidence>
<sequence>MRFLHTADWHIGKKFNGYDLLADQRQIIDQILAIAQREAVDAVVIAGDLYDRGVPPVEAVALFNEKVAAMNLTHKLPLLAIAGNHDSSVRLETGGPWFSHTDFYLHTRLDQAFTPVVLGDTQFFLLPYFEPIAARLAFEDEQLKTISEAMVPVIAKIKEQFDPEKRHVLVTHFFVAGALRTDSETKIEVGGLDNVPAELLADFDYVALGHLHGKDAIKHPTIQYSGSPLKFSLSEAKQEKGVFIVDTEAMTREFVALTPAHDVGVLTASYAELLDPTFYNQIRREHFWQIKLTDRAVIPNLMNTLRGIYPRILGVERVSGVGVSNKALVNQSQLPQERKPQELVTDFFIEMTGEELSSPQLDWLQKAFTAITKQ</sequence>
<organism evidence="10 11">
    <name type="scientific">Enterococcus diestrammenae</name>
    <dbReference type="NCBI Taxonomy" id="1155073"/>
    <lineage>
        <taxon>Bacteria</taxon>
        <taxon>Bacillati</taxon>
        <taxon>Bacillota</taxon>
        <taxon>Bacilli</taxon>
        <taxon>Lactobacillales</taxon>
        <taxon>Enterococcaceae</taxon>
        <taxon>Enterococcus</taxon>
    </lineage>
</organism>
<reference evidence="10 11" key="2">
    <citation type="submission" date="2024-02" db="EMBL/GenBank/DDBJ databases">
        <title>The Genome Sequence of Enterococcus diestrammenae JM9A.</title>
        <authorList>
            <person name="Earl A."/>
            <person name="Manson A."/>
            <person name="Gilmore M."/>
            <person name="Sanders J."/>
            <person name="Shea T."/>
            <person name="Howe W."/>
            <person name="Livny J."/>
            <person name="Cuomo C."/>
            <person name="Neafsey D."/>
            <person name="Birren B."/>
        </authorList>
    </citation>
    <scope>NUCLEOTIDE SEQUENCE [LARGE SCALE GENOMIC DNA]</scope>
    <source>
        <strain evidence="10 11">JM9A</strain>
    </source>
</reference>
<dbReference type="PANTHER" id="PTHR30337:SF0">
    <property type="entry name" value="NUCLEASE SBCCD SUBUNIT D"/>
    <property type="match status" value="1"/>
</dbReference>
<evidence type="ECO:0000313" key="10">
    <source>
        <dbReference type="EMBL" id="MEO1781160.1"/>
    </source>
</evidence>
<dbReference type="InterPro" id="IPR004593">
    <property type="entry name" value="SbcD"/>
</dbReference>
<proteinExistence type="inferred from homology"/>
<dbReference type="EMBL" id="MAEI02000001">
    <property type="protein sequence ID" value="MEO1781160.1"/>
    <property type="molecule type" value="Genomic_DNA"/>
</dbReference>
<dbReference type="InterPro" id="IPR041796">
    <property type="entry name" value="Mre11_N"/>
</dbReference>
<comment type="function">
    <text evidence="7">SbcCD cleaves DNA hairpin structures. These structures can inhibit DNA replication and are intermediates in certain DNA recombination reactions. The complex acts as a 3'-&gt;5' double strand exonuclease that can open hairpins. It also has a 5' single-strand endonuclease activity.</text>
</comment>
<comment type="subunit">
    <text evidence="2 7">Heterodimer of SbcC and SbcD.</text>
</comment>
<evidence type="ECO:0000259" key="8">
    <source>
        <dbReference type="Pfam" id="PF00149"/>
    </source>
</evidence>
<reference evidence="11" key="1">
    <citation type="submission" date="2016-06" db="EMBL/GenBank/DDBJ databases">
        <title>Four novel species of enterococci isolated from chicken manure.</title>
        <authorList>
            <person name="Van Tyne D."/>
        </authorList>
    </citation>
    <scope>NUCLEOTIDE SEQUENCE [LARGE SCALE GENOMIC DNA]</scope>
    <source>
        <strain evidence="11">JM9A</strain>
    </source>
</reference>
<comment type="caution">
    <text evidence="10">The sequence shown here is derived from an EMBL/GenBank/DDBJ whole genome shotgun (WGS) entry which is preliminary data.</text>
</comment>
<keyword evidence="5 7" id="KW-0378">Hydrolase</keyword>
<accession>A0ABV0EZB7</accession>
<protein>
    <recommendedName>
        <fullName evidence="3 7">Nuclease SbcCD subunit D</fullName>
    </recommendedName>
</protein>
<dbReference type="CDD" id="cd00840">
    <property type="entry name" value="MPP_Mre11_N"/>
    <property type="match status" value="1"/>
</dbReference>
<keyword evidence="7" id="KW-0255">Endonuclease</keyword>
<evidence type="ECO:0000259" key="9">
    <source>
        <dbReference type="Pfam" id="PF12320"/>
    </source>
</evidence>
<dbReference type="Proteomes" id="UP001429357">
    <property type="component" value="Unassembled WGS sequence"/>
</dbReference>
<keyword evidence="4 7" id="KW-0540">Nuclease</keyword>
<dbReference type="Pfam" id="PF00149">
    <property type="entry name" value="Metallophos"/>
    <property type="match status" value="1"/>
</dbReference>
<dbReference type="InterPro" id="IPR029052">
    <property type="entry name" value="Metallo-depent_PP-like"/>
</dbReference>
<keyword evidence="6 7" id="KW-0269">Exonuclease</keyword>
<evidence type="ECO:0000256" key="1">
    <source>
        <dbReference type="ARBA" id="ARBA00010555"/>
    </source>
</evidence>
<dbReference type="NCBIfam" id="TIGR00619">
    <property type="entry name" value="sbcd"/>
    <property type="match status" value="1"/>
</dbReference>
<evidence type="ECO:0000256" key="7">
    <source>
        <dbReference type="RuleBase" id="RU363069"/>
    </source>
</evidence>
<keyword evidence="11" id="KW-1185">Reference proteome</keyword>
<dbReference type="Pfam" id="PF12320">
    <property type="entry name" value="SbcD_C"/>
    <property type="match status" value="1"/>
</dbReference>
<evidence type="ECO:0000256" key="6">
    <source>
        <dbReference type="ARBA" id="ARBA00022839"/>
    </source>
</evidence>
<dbReference type="PANTHER" id="PTHR30337">
    <property type="entry name" value="COMPONENT OF ATP-DEPENDENT DSDNA EXONUCLEASE"/>
    <property type="match status" value="1"/>
</dbReference>